<dbReference type="AlphaFoldDB" id="B4U5B1"/>
<dbReference type="GO" id="GO:0004049">
    <property type="term" value="F:anthranilate synthase activity"/>
    <property type="evidence" value="ECO:0007669"/>
    <property type="project" value="TreeGrafter"/>
</dbReference>
<dbReference type="InterPro" id="IPR006221">
    <property type="entry name" value="TrpG/PapA_dom"/>
</dbReference>
<protein>
    <submittedName>
        <fullName evidence="3">Para-aminobenzoate synthase amidotransferase component PabB</fullName>
    </submittedName>
</protein>
<dbReference type="PROSITE" id="PS51273">
    <property type="entry name" value="GATASE_TYPE_1"/>
    <property type="match status" value="1"/>
</dbReference>
<sequence length="206" mass="23286">MKDLMILLIDNYDSFTYNLAQYLSAFDQTIVLTNQDPKLFDLAKQADAIVLSPGPGWPKAANQMPSLIRAFYDQKPMLGVCLGHQAIAEALGGRLRLAKRVMHGKQSILERQAPAKLFQQLPKQLTVMRYHSIVVDDLPADFVITARDFEDNEIMAFEHRQLPLFGLQFHPESIGTADGRTMIANFMAVVKKHHSQQKQGREEHNA</sequence>
<keyword evidence="1" id="KW-0315">Glutamine amidotransferase</keyword>
<dbReference type="EMBL" id="CP001129">
    <property type="protein sequence ID" value="ACG63122.1"/>
    <property type="molecule type" value="Genomic_DNA"/>
</dbReference>
<dbReference type="NCBIfam" id="TIGR00566">
    <property type="entry name" value="trpG_papA"/>
    <property type="match status" value="1"/>
</dbReference>
<dbReference type="PRINTS" id="PR00099">
    <property type="entry name" value="CPSGATASE"/>
</dbReference>
<gene>
    <name evidence="3" type="primary">pabB</name>
    <name evidence="3" type="ordered locus">Sez_1795</name>
</gene>
<dbReference type="Gene3D" id="3.40.50.880">
    <property type="match status" value="1"/>
</dbReference>
<dbReference type="PRINTS" id="PR00096">
    <property type="entry name" value="GATASE"/>
</dbReference>
<dbReference type="HOGENOM" id="CLU_014340_1_2_9"/>
<dbReference type="PRINTS" id="PR00097">
    <property type="entry name" value="ANTSNTHASEII"/>
</dbReference>
<accession>B4U5B1</accession>
<reference evidence="3 4" key="1">
    <citation type="journal article" date="2008" name="PLoS ONE">
        <title>Genome sequence of a lancefield group C Streptococcus zooepidemicus strain causing epidemic nephritis: new information about an old disease.</title>
        <authorList>
            <person name="Beres S.B."/>
            <person name="Sesso R."/>
            <person name="Pinto S.W.L."/>
            <person name="Hoe N.P."/>
            <person name="Porcella S.F."/>
            <person name="Deleo F.R."/>
            <person name="Musser J.M."/>
        </authorList>
    </citation>
    <scope>NUCLEOTIDE SEQUENCE [LARGE SCALE GENOMIC DNA]</scope>
    <source>
        <strain evidence="3 4">MGCS10565</strain>
    </source>
</reference>
<evidence type="ECO:0000313" key="3">
    <source>
        <dbReference type="EMBL" id="ACG63122.1"/>
    </source>
</evidence>
<dbReference type="CDD" id="cd01743">
    <property type="entry name" value="GATase1_Anthranilate_Synthase"/>
    <property type="match status" value="1"/>
</dbReference>
<evidence type="ECO:0000259" key="2">
    <source>
        <dbReference type="Pfam" id="PF00117"/>
    </source>
</evidence>
<feature type="domain" description="Glutamine amidotransferase" evidence="2">
    <location>
        <begin position="7"/>
        <end position="187"/>
    </location>
</feature>
<dbReference type="PANTHER" id="PTHR43418">
    <property type="entry name" value="MULTIFUNCTIONAL TRYPTOPHAN BIOSYNTHESIS PROTEIN-RELATED"/>
    <property type="match status" value="1"/>
</dbReference>
<dbReference type="GO" id="GO:0005829">
    <property type="term" value="C:cytosol"/>
    <property type="evidence" value="ECO:0007669"/>
    <property type="project" value="TreeGrafter"/>
</dbReference>
<dbReference type="MEROPS" id="C26.955"/>
<dbReference type="InterPro" id="IPR029062">
    <property type="entry name" value="Class_I_gatase-like"/>
</dbReference>
<dbReference type="PANTHER" id="PTHR43418:SF8">
    <property type="entry name" value="SYNTHASE COMPONENT II, PUTATIVE-RELATED"/>
    <property type="match status" value="1"/>
</dbReference>
<organism evidence="3 4">
    <name type="scientific">Streptococcus equi subsp. zooepidemicus (strain MGCS10565)</name>
    <dbReference type="NCBI Taxonomy" id="552526"/>
    <lineage>
        <taxon>Bacteria</taxon>
        <taxon>Bacillati</taxon>
        <taxon>Bacillota</taxon>
        <taxon>Bacilli</taxon>
        <taxon>Lactobacillales</taxon>
        <taxon>Streptococcaceae</taxon>
        <taxon>Streptococcus</taxon>
    </lineage>
</organism>
<evidence type="ECO:0000256" key="1">
    <source>
        <dbReference type="ARBA" id="ARBA00022962"/>
    </source>
</evidence>
<dbReference type="Pfam" id="PF00117">
    <property type="entry name" value="GATase"/>
    <property type="match status" value="1"/>
</dbReference>
<evidence type="ECO:0000313" key="4">
    <source>
        <dbReference type="Proteomes" id="UP000001873"/>
    </source>
</evidence>
<name>B4U5B1_STREM</name>
<dbReference type="GO" id="GO:0000162">
    <property type="term" value="P:L-tryptophan biosynthetic process"/>
    <property type="evidence" value="ECO:0007669"/>
    <property type="project" value="TreeGrafter"/>
</dbReference>
<dbReference type="InterPro" id="IPR017926">
    <property type="entry name" value="GATASE"/>
</dbReference>
<dbReference type="SUPFAM" id="SSF52317">
    <property type="entry name" value="Class I glutamine amidotransferase-like"/>
    <property type="match status" value="1"/>
</dbReference>
<dbReference type="FunFam" id="3.40.50.880:FF:000003">
    <property type="entry name" value="Anthranilate synthase component II"/>
    <property type="match status" value="1"/>
</dbReference>
<dbReference type="KEGG" id="sez:Sez_1795"/>
<proteinExistence type="predicted"/>
<dbReference type="InterPro" id="IPR050472">
    <property type="entry name" value="Anth_synth/Amidotransfase"/>
</dbReference>
<dbReference type="Proteomes" id="UP000001873">
    <property type="component" value="Chromosome"/>
</dbReference>